<dbReference type="AlphaFoldDB" id="A0A7G9T4T0"/>
<dbReference type="RefSeq" id="WP_187528940.1">
    <property type="nucleotide sequence ID" value="NZ_CP060724.1"/>
</dbReference>
<reference evidence="1 2" key="1">
    <citation type="submission" date="2020-08" db="EMBL/GenBank/DDBJ databases">
        <title>Genome sequence of Weissella diestrammenae KACC 16890T.</title>
        <authorList>
            <person name="Hyun D.-W."/>
            <person name="Bae J.-W."/>
        </authorList>
    </citation>
    <scope>NUCLEOTIDE SEQUENCE [LARGE SCALE GENOMIC DNA]</scope>
    <source>
        <strain evidence="1 2">KACC 16890</strain>
    </source>
</reference>
<protein>
    <submittedName>
        <fullName evidence="1">Uncharacterized protein</fullName>
    </submittedName>
</protein>
<dbReference type="EMBL" id="CP060724">
    <property type="protein sequence ID" value="QNN75105.1"/>
    <property type="molecule type" value="Genomic_DNA"/>
</dbReference>
<sequence length="155" mass="18742">MMTPEKIVKKQIYQIQLRLLRSEESLRSLAEKVCQQGRILTGVPWCVHNFEKLPGGLKNDHWLTKLSVLLALEGGAKSIDQLLTVIRQNRWYQFASEDVWQVQLLWLKFVLWQWLRQKIIRYQNGLFFLRIQPKWYSDYQDKQKCFTDFIEFYTQ</sequence>
<dbReference type="Proteomes" id="UP000515800">
    <property type="component" value="Chromosome"/>
</dbReference>
<dbReference type="KEGG" id="wdi:H9L19_06955"/>
<evidence type="ECO:0000313" key="2">
    <source>
        <dbReference type="Proteomes" id="UP000515800"/>
    </source>
</evidence>
<accession>A0A7G9T4T0</accession>
<name>A0A7G9T4T0_9LACO</name>
<organism evidence="1 2">
    <name type="scientific">Weissella diestrammenae</name>
    <dbReference type="NCBI Taxonomy" id="1162633"/>
    <lineage>
        <taxon>Bacteria</taxon>
        <taxon>Bacillati</taxon>
        <taxon>Bacillota</taxon>
        <taxon>Bacilli</taxon>
        <taxon>Lactobacillales</taxon>
        <taxon>Lactobacillaceae</taxon>
        <taxon>Weissella</taxon>
    </lineage>
</organism>
<evidence type="ECO:0000313" key="1">
    <source>
        <dbReference type="EMBL" id="QNN75105.1"/>
    </source>
</evidence>
<gene>
    <name evidence="1" type="ORF">H9L19_06955</name>
</gene>
<keyword evidence="2" id="KW-1185">Reference proteome</keyword>
<proteinExistence type="predicted"/>